<dbReference type="SUPFAM" id="SSF64182">
    <property type="entry name" value="DHH phosphoesterases"/>
    <property type="match status" value="1"/>
</dbReference>
<organism evidence="3 4">
    <name type="scientific">Candidatus Schekmanbacteria bacterium RBG_16_38_11</name>
    <dbReference type="NCBI Taxonomy" id="1817880"/>
    <lineage>
        <taxon>Bacteria</taxon>
        <taxon>Candidatus Schekmaniibacteriota</taxon>
    </lineage>
</organism>
<evidence type="ECO:0000313" key="3">
    <source>
        <dbReference type="EMBL" id="OGL46640.1"/>
    </source>
</evidence>
<gene>
    <name evidence="3" type="ORF">A2149_05660</name>
</gene>
<sequence length="323" mass="36225">MFEEVVKIIRRYSKFLITTHINSDGDGVGSEVALSNMLRVLGKEVIIINPTPLPENYRFLDKEGSIKIFSKEHINLINETEVVFVLDISNWERIGVLGTFIKESKAIKICIDHHISNTGFADLNIIDERASSTGEIIYDLVQSMGVTLDKRATEGLYAAILTDTGSFRFSNTTPKVHMIVSRLIEKGVNPYQIYEEVYEKRSPSRMKVLGLALTNLNLECSGKIAWFCVTQEMMGKFNLRADETESFVNQLNYINGVEVAIFFLEAEDNEVKVSLRSKGNVDVNVIANRLKGGGHSHAAGIRMNDSLKNAVNKVLAEVRKEFT</sequence>
<dbReference type="InterPro" id="IPR001667">
    <property type="entry name" value="DDH_dom"/>
</dbReference>
<reference evidence="3 4" key="1">
    <citation type="journal article" date="2016" name="Nat. Commun.">
        <title>Thousands of microbial genomes shed light on interconnected biogeochemical processes in an aquifer system.</title>
        <authorList>
            <person name="Anantharaman K."/>
            <person name="Brown C.T."/>
            <person name="Hug L.A."/>
            <person name="Sharon I."/>
            <person name="Castelle C.J."/>
            <person name="Probst A.J."/>
            <person name="Thomas B.C."/>
            <person name="Singh A."/>
            <person name="Wilkins M.J."/>
            <person name="Karaoz U."/>
            <person name="Brodie E.L."/>
            <person name="Williams K.H."/>
            <person name="Hubbard S.S."/>
            <person name="Banfield J.F."/>
        </authorList>
    </citation>
    <scope>NUCLEOTIDE SEQUENCE [LARGE SCALE GENOMIC DNA]</scope>
</reference>
<dbReference type="InterPro" id="IPR038763">
    <property type="entry name" value="DHH_sf"/>
</dbReference>
<accession>A0A1F7RYY0</accession>
<dbReference type="Pfam" id="PF01368">
    <property type="entry name" value="DHH"/>
    <property type="match status" value="1"/>
</dbReference>
<dbReference type="PANTHER" id="PTHR47618:SF1">
    <property type="entry name" value="BIFUNCTIONAL OLIGORIBONUCLEASE AND PAP PHOSPHATASE NRNA"/>
    <property type="match status" value="1"/>
</dbReference>
<protein>
    <submittedName>
        <fullName evidence="3">Uncharacterized protein</fullName>
    </submittedName>
</protein>
<dbReference type="AlphaFoldDB" id="A0A1F7RYY0"/>
<feature type="domain" description="DHHA1" evidence="2">
    <location>
        <begin position="233"/>
        <end position="320"/>
    </location>
</feature>
<dbReference type="InterPro" id="IPR051319">
    <property type="entry name" value="Oligoribo/pAp-PDE_c-di-AMP_PDE"/>
</dbReference>
<proteinExistence type="predicted"/>
<comment type="caution">
    <text evidence="3">The sequence shown here is derived from an EMBL/GenBank/DDBJ whole genome shotgun (WGS) entry which is preliminary data.</text>
</comment>
<evidence type="ECO:0000259" key="2">
    <source>
        <dbReference type="Pfam" id="PF02272"/>
    </source>
</evidence>
<dbReference type="Gene3D" id="3.10.310.30">
    <property type="match status" value="1"/>
</dbReference>
<dbReference type="GO" id="GO:0003676">
    <property type="term" value="F:nucleic acid binding"/>
    <property type="evidence" value="ECO:0007669"/>
    <property type="project" value="InterPro"/>
</dbReference>
<dbReference type="InterPro" id="IPR003156">
    <property type="entry name" value="DHHA1_dom"/>
</dbReference>
<dbReference type="Gene3D" id="3.90.1640.10">
    <property type="entry name" value="inorganic pyrophosphatase (n-terminal core)"/>
    <property type="match status" value="1"/>
</dbReference>
<evidence type="ECO:0000259" key="1">
    <source>
        <dbReference type="Pfam" id="PF01368"/>
    </source>
</evidence>
<dbReference type="PANTHER" id="PTHR47618">
    <property type="entry name" value="BIFUNCTIONAL OLIGORIBONUCLEASE AND PAP PHOSPHATASE NRNA"/>
    <property type="match status" value="1"/>
</dbReference>
<dbReference type="Proteomes" id="UP000178435">
    <property type="component" value="Unassembled WGS sequence"/>
</dbReference>
<evidence type="ECO:0000313" key="4">
    <source>
        <dbReference type="Proteomes" id="UP000178435"/>
    </source>
</evidence>
<feature type="domain" description="DDH" evidence="1">
    <location>
        <begin position="14"/>
        <end position="160"/>
    </location>
</feature>
<dbReference type="Pfam" id="PF02272">
    <property type="entry name" value="DHHA1"/>
    <property type="match status" value="1"/>
</dbReference>
<dbReference type="EMBL" id="MGDF01000040">
    <property type="protein sequence ID" value="OGL46640.1"/>
    <property type="molecule type" value="Genomic_DNA"/>
</dbReference>
<name>A0A1F7RYY0_9BACT</name>